<gene>
    <name evidence="2" type="ORF">J40TS1_19290</name>
</gene>
<dbReference type="AlphaFoldDB" id="A0A919YN74"/>
<dbReference type="SUPFAM" id="SSF56601">
    <property type="entry name" value="beta-lactamase/transpeptidase-like"/>
    <property type="match status" value="1"/>
</dbReference>
<proteinExistence type="predicted"/>
<sequence length="387" mass="43179">MSAFKHLDELLAGFVEKQIVGCGCVVAQRGTIIYEGYYGYADRESKRVMDENSIHRLFSTTKIIVCTAALLLFERGHFLLNDRLDEYLPEFRDMEVAHTESNGHFSIRPAKSPILIKHLFSMTAGIPYDFGISPTEKALKQINEELKAQGNYTLEQLIKKIAGVPLLFEPGSNWNYGYGHDILARLIEVVSGMSIEQFLHKELFEPLGMNNTGFTFKGDQKARMATLYVEDGQGGIKPMIPGLGDEMFEPGVTYRGGGIGLFSTPRDYSVFAQMLANGGKHEGNHIIGRKTIDLMRANQLNEQQLAQFTGPYSEGYGYGLGVRTLLNLGPSNGNSSLGEFGWSGMSGTYASIDPEEQLSIVYMHQRLPNLEREHHLRVRNTVYGCID</sequence>
<evidence type="ECO:0000313" key="3">
    <source>
        <dbReference type="Proteomes" id="UP000683139"/>
    </source>
</evidence>
<dbReference type="RefSeq" id="WP_213514556.1">
    <property type="nucleotide sequence ID" value="NZ_BOSE01000003.1"/>
</dbReference>
<evidence type="ECO:0000259" key="1">
    <source>
        <dbReference type="Pfam" id="PF00144"/>
    </source>
</evidence>
<dbReference type="PANTHER" id="PTHR43283">
    <property type="entry name" value="BETA-LACTAMASE-RELATED"/>
    <property type="match status" value="1"/>
</dbReference>
<feature type="domain" description="Beta-lactamase-related" evidence="1">
    <location>
        <begin position="7"/>
        <end position="373"/>
    </location>
</feature>
<dbReference type="Proteomes" id="UP000683139">
    <property type="component" value="Unassembled WGS sequence"/>
</dbReference>
<dbReference type="PANTHER" id="PTHR43283:SF3">
    <property type="entry name" value="BETA-LACTAMASE FAMILY PROTEIN (AFU_ORTHOLOGUE AFUA_5G07500)"/>
    <property type="match status" value="1"/>
</dbReference>
<evidence type="ECO:0000313" key="2">
    <source>
        <dbReference type="EMBL" id="GIP16287.1"/>
    </source>
</evidence>
<accession>A0A919YN74</accession>
<dbReference type="Pfam" id="PF00144">
    <property type="entry name" value="Beta-lactamase"/>
    <property type="match status" value="1"/>
</dbReference>
<name>A0A919YN74_9BACL</name>
<dbReference type="InterPro" id="IPR050789">
    <property type="entry name" value="Diverse_Enzym_Activities"/>
</dbReference>
<dbReference type="InterPro" id="IPR001466">
    <property type="entry name" value="Beta-lactam-related"/>
</dbReference>
<dbReference type="InterPro" id="IPR012338">
    <property type="entry name" value="Beta-lactam/transpept-like"/>
</dbReference>
<reference evidence="2" key="1">
    <citation type="submission" date="2021-03" db="EMBL/GenBank/DDBJ databases">
        <title>Antimicrobial resistance genes in bacteria isolated from Japanese honey, and their potential for conferring macrolide and lincosamide resistance in the American foulbrood pathogen Paenibacillus larvae.</title>
        <authorList>
            <person name="Okamoto M."/>
            <person name="Kumagai M."/>
            <person name="Kanamori H."/>
            <person name="Takamatsu D."/>
        </authorList>
    </citation>
    <scope>NUCLEOTIDE SEQUENCE</scope>
    <source>
        <strain evidence="2">J40TS1</strain>
    </source>
</reference>
<comment type="caution">
    <text evidence="2">The sequence shown here is derived from an EMBL/GenBank/DDBJ whole genome shotgun (WGS) entry which is preliminary data.</text>
</comment>
<protein>
    <submittedName>
        <fullName evidence="2">Serine hydrolase</fullName>
    </submittedName>
</protein>
<dbReference type="EMBL" id="BOSE01000003">
    <property type="protein sequence ID" value="GIP16287.1"/>
    <property type="molecule type" value="Genomic_DNA"/>
</dbReference>
<organism evidence="2 3">
    <name type="scientific">Paenibacillus montaniterrae</name>
    <dbReference type="NCBI Taxonomy" id="429341"/>
    <lineage>
        <taxon>Bacteria</taxon>
        <taxon>Bacillati</taxon>
        <taxon>Bacillota</taxon>
        <taxon>Bacilli</taxon>
        <taxon>Bacillales</taxon>
        <taxon>Paenibacillaceae</taxon>
        <taxon>Paenibacillus</taxon>
    </lineage>
</organism>
<dbReference type="GO" id="GO:0016787">
    <property type="term" value="F:hydrolase activity"/>
    <property type="evidence" value="ECO:0007669"/>
    <property type="project" value="UniProtKB-KW"/>
</dbReference>
<dbReference type="Gene3D" id="3.40.710.10">
    <property type="entry name" value="DD-peptidase/beta-lactamase superfamily"/>
    <property type="match status" value="1"/>
</dbReference>
<keyword evidence="2" id="KW-0378">Hydrolase</keyword>
<keyword evidence="3" id="KW-1185">Reference proteome</keyword>